<dbReference type="AlphaFoldDB" id="A0AAD7I4D8"/>
<name>A0AAD7I4D8_9AGAR</name>
<protein>
    <recommendedName>
        <fullName evidence="4">F-box domain-containing protein</fullName>
    </recommendedName>
</protein>
<reference evidence="2" key="1">
    <citation type="submission" date="2023-03" db="EMBL/GenBank/DDBJ databases">
        <title>Massive genome expansion in bonnet fungi (Mycena s.s.) driven by repeated elements and novel gene families across ecological guilds.</title>
        <authorList>
            <consortium name="Lawrence Berkeley National Laboratory"/>
            <person name="Harder C.B."/>
            <person name="Miyauchi S."/>
            <person name="Viragh M."/>
            <person name="Kuo A."/>
            <person name="Thoen E."/>
            <person name="Andreopoulos B."/>
            <person name="Lu D."/>
            <person name="Skrede I."/>
            <person name="Drula E."/>
            <person name="Henrissat B."/>
            <person name="Morin E."/>
            <person name="Kohler A."/>
            <person name="Barry K."/>
            <person name="LaButti K."/>
            <person name="Morin E."/>
            <person name="Salamov A."/>
            <person name="Lipzen A."/>
            <person name="Mereny Z."/>
            <person name="Hegedus B."/>
            <person name="Baldrian P."/>
            <person name="Stursova M."/>
            <person name="Weitz H."/>
            <person name="Taylor A."/>
            <person name="Grigoriev I.V."/>
            <person name="Nagy L.G."/>
            <person name="Martin F."/>
            <person name="Kauserud H."/>
        </authorList>
    </citation>
    <scope>NUCLEOTIDE SEQUENCE</scope>
    <source>
        <strain evidence="2">CBHHK188m</strain>
    </source>
</reference>
<accession>A0AAD7I4D8</accession>
<evidence type="ECO:0000256" key="1">
    <source>
        <dbReference type="SAM" id="Coils"/>
    </source>
</evidence>
<evidence type="ECO:0000313" key="3">
    <source>
        <dbReference type="Proteomes" id="UP001215280"/>
    </source>
</evidence>
<comment type="caution">
    <text evidence="2">The sequence shown here is derived from an EMBL/GenBank/DDBJ whole genome shotgun (WGS) entry which is preliminary data.</text>
</comment>
<dbReference type="Proteomes" id="UP001215280">
    <property type="component" value="Unassembled WGS sequence"/>
</dbReference>
<gene>
    <name evidence="2" type="ORF">DFH07DRAFT_120063</name>
</gene>
<organism evidence="2 3">
    <name type="scientific">Mycena maculata</name>
    <dbReference type="NCBI Taxonomy" id="230809"/>
    <lineage>
        <taxon>Eukaryota</taxon>
        <taxon>Fungi</taxon>
        <taxon>Dikarya</taxon>
        <taxon>Basidiomycota</taxon>
        <taxon>Agaricomycotina</taxon>
        <taxon>Agaricomycetes</taxon>
        <taxon>Agaricomycetidae</taxon>
        <taxon>Agaricales</taxon>
        <taxon>Marasmiineae</taxon>
        <taxon>Mycenaceae</taxon>
        <taxon>Mycena</taxon>
    </lineage>
</organism>
<feature type="coiled-coil region" evidence="1">
    <location>
        <begin position="5"/>
        <end position="39"/>
    </location>
</feature>
<keyword evidence="1" id="KW-0175">Coiled coil</keyword>
<proteinExistence type="predicted"/>
<dbReference type="EMBL" id="JARJLG010000159">
    <property type="protein sequence ID" value="KAJ7734776.1"/>
    <property type="molecule type" value="Genomic_DNA"/>
</dbReference>
<evidence type="ECO:0008006" key="4">
    <source>
        <dbReference type="Google" id="ProtNLM"/>
    </source>
</evidence>
<sequence>MHEGLAAARIRLESIDLQIAELERSILSLRDEKNVLQSQLVDYIYPVLTLPNEIVSEIFVRFLPAYPELPPSFGPLSPTLLSQKWRGIALSTPALWRAVSVPRSKEQTRKQRLSVVETFLARSGSCIRLECRLHNSDRAERKIAPFIQALLPYSARWEHLRVLVHL</sequence>
<evidence type="ECO:0000313" key="2">
    <source>
        <dbReference type="EMBL" id="KAJ7734776.1"/>
    </source>
</evidence>
<keyword evidence="3" id="KW-1185">Reference proteome</keyword>